<gene>
    <name evidence="2" type="ORF">CEY16_12530</name>
</gene>
<protein>
    <submittedName>
        <fullName evidence="2">SMI1/KNR4 family protein</fullName>
    </submittedName>
</protein>
<reference evidence="2 3" key="1">
    <citation type="submission" date="2017-06" db="EMBL/GenBank/DDBJ databases">
        <title>the draft geome sequence of Illustriluteabacillus marina B3227.</title>
        <authorList>
            <person name="He R.-H."/>
            <person name="Du Z.-J."/>
        </authorList>
    </citation>
    <scope>NUCLEOTIDE SEQUENCE [LARGE SCALE GENOMIC DNA]</scope>
    <source>
        <strain evidence="2 3">B3227</strain>
    </source>
</reference>
<dbReference type="Proteomes" id="UP000243524">
    <property type="component" value="Unassembled WGS sequence"/>
</dbReference>
<dbReference type="RefSeq" id="WP_101332394.1">
    <property type="nucleotide sequence ID" value="NZ_PJNH01000004.1"/>
</dbReference>
<dbReference type="InterPro" id="IPR037883">
    <property type="entry name" value="Knr4/Smi1-like_sf"/>
</dbReference>
<feature type="domain" description="Knr4/Smi1-like" evidence="1">
    <location>
        <begin position="10"/>
        <end position="142"/>
    </location>
</feature>
<proteinExistence type="predicted"/>
<evidence type="ECO:0000313" key="2">
    <source>
        <dbReference type="EMBL" id="PKR76644.1"/>
    </source>
</evidence>
<sequence length="149" mass="17498">MAEILNSHKKLSLEEIKEFETENQVSFTKNYMEFLIRWNGGYPEPNLFKISDEQGVSALNQFYGIGDMYSNLADYIDIYEYRLPDGFIPIANDSGGNVICLGTKEPYYEKIHFWDHEQEPEDPDDMSNMYFLANDIDEFLNNLYEDTEE</sequence>
<keyword evidence="3" id="KW-1185">Reference proteome</keyword>
<comment type="caution">
    <text evidence="2">The sequence shown here is derived from an EMBL/GenBank/DDBJ whole genome shotgun (WGS) entry which is preliminary data.</text>
</comment>
<accession>A0A2I0QQN1</accession>
<evidence type="ECO:0000259" key="1">
    <source>
        <dbReference type="SMART" id="SM00860"/>
    </source>
</evidence>
<organism evidence="2 3">
    <name type="scientific">Halalkalibacillus sediminis</name>
    <dbReference type="NCBI Taxonomy" id="2018042"/>
    <lineage>
        <taxon>Bacteria</taxon>
        <taxon>Bacillati</taxon>
        <taxon>Bacillota</taxon>
        <taxon>Bacilli</taxon>
        <taxon>Bacillales</taxon>
        <taxon>Bacillaceae</taxon>
        <taxon>Halalkalibacillus</taxon>
    </lineage>
</organism>
<dbReference type="OrthoDB" id="8657476at2"/>
<dbReference type="InterPro" id="IPR018958">
    <property type="entry name" value="Knr4/Smi1-like_dom"/>
</dbReference>
<dbReference type="AlphaFoldDB" id="A0A2I0QQN1"/>
<name>A0A2I0QQN1_9BACI</name>
<dbReference type="SUPFAM" id="SSF160631">
    <property type="entry name" value="SMI1/KNR4-like"/>
    <property type="match status" value="1"/>
</dbReference>
<dbReference type="Gene3D" id="3.40.1580.10">
    <property type="entry name" value="SMI1/KNR4-like"/>
    <property type="match status" value="1"/>
</dbReference>
<evidence type="ECO:0000313" key="3">
    <source>
        <dbReference type="Proteomes" id="UP000243524"/>
    </source>
</evidence>
<dbReference type="Pfam" id="PF09346">
    <property type="entry name" value="SMI1_KNR4"/>
    <property type="match status" value="1"/>
</dbReference>
<dbReference type="SMART" id="SM00860">
    <property type="entry name" value="SMI1_KNR4"/>
    <property type="match status" value="1"/>
</dbReference>
<dbReference type="EMBL" id="PJNH01000004">
    <property type="protein sequence ID" value="PKR76644.1"/>
    <property type="molecule type" value="Genomic_DNA"/>
</dbReference>